<dbReference type="EMBL" id="CAJEWN010000199">
    <property type="protein sequence ID" value="CAD2172405.1"/>
    <property type="molecule type" value="Genomic_DNA"/>
</dbReference>
<dbReference type="Proteomes" id="UP000580250">
    <property type="component" value="Unassembled WGS sequence"/>
</dbReference>
<organism evidence="1 2">
    <name type="scientific">Meloidogyne enterolobii</name>
    <name type="common">Root-knot nematode worm</name>
    <name type="synonym">Meloidogyne mayaguensis</name>
    <dbReference type="NCBI Taxonomy" id="390850"/>
    <lineage>
        <taxon>Eukaryota</taxon>
        <taxon>Metazoa</taxon>
        <taxon>Ecdysozoa</taxon>
        <taxon>Nematoda</taxon>
        <taxon>Chromadorea</taxon>
        <taxon>Rhabditida</taxon>
        <taxon>Tylenchina</taxon>
        <taxon>Tylenchomorpha</taxon>
        <taxon>Tylenchoidea</taxon>
        <taxon>Meloidogynidae</taxon>
        <taxon>Meloidogyninae</taxon>
        <taxon>Meloidogyne</taxon>
    </lineage>
</organism>
<accession>A0A6V7VBR3</accession>
<comment type="caution">
    <text evidence="1">The sequence shown here is derived from an EMBL/GenBank/DDBJ whole genome shotgun (WGS) entry which is preliminary data.</text>
</comment>
<protein>
    <submittedName>
        <fullName evidence="1">Uncharacterized protein</fullName>
    </submittedName>
</protein>
<reference evidence="1 2" key="1">
    <citation type="submission" date="2020-08" db="EMBL/GenBank/DDBJ databases">
        <authorList>
            <person name="Koutsovoulos G."/>
            <person name="Danchin GJ E."/>
        </authorList>
    </citation>
    <scope>NUCLEOTIDE SEQUENCE [LARGE SCALE GENOMIC DNA]</scope>
</reference>
<evidence type="ECO:0000313" key="1">
    <source>
        <dbReference type="EMBL" id="CAD2172405.1"/>
    </source>
</evidence>
<proteinExistence type="predicted"/>
<name>A0A6V7VBR3_MELEN</name>
<dbReference type="AlphaFoldDB" id="A0A6V7VBR3"/>
<sequence length="92" mass="11155">MITLLFNEKRYFYFKFISIDLHPLHNNILDLCRFATETLMVTKYLSIYFSSYYNFGNEMNILFNILINEGKRFTSINYYKIKSSLIERIIQV</sequence>
<gene>
    <name evidence="1" type="ORF">MENT_LOCUS23954</name>
</gene>
<evidence type="ECO:0000313" key="2">
    <source>
        <dbReference type="Proteomes" id="UP000580250"/>
    </source>
</evidence>